<dbReference type="GO" id="GO:0003677">
    <property type="term" value="F:DNA binding"/>
    <property type="evidence" value="ECO:0007669"/>
    <property type="project" value="UniProtKB-KW"/>
</dbReference>
<comment type="function">
    <text evidence="7">Plays a role in the recruitment of the exosome to pre-rRNA to mediate the 3'-5' end processing of the 5.8S rRNA.</text>
</comment>
<gene>
    <name evidence="8" type="ORF">WA026_018154</name>
</gene>
<dbReference type="GO" id="GO:0005730">
    <property type="term" value="C:nucleolus"/>
    <property type="evidence" value="ECO:0007669"/>
    <property type="project" value="UniProtKB-SubCell"/>
</dbReference>
<proteinExistence type="inferred from homology"/>
<dbReference type="AlphaFoldDB" id="A0AAW1UN68"/>
<reference evidence="8 9" key="1">
    <citation type="submission" date="2023-03" db="EMBL/GenBank/DDBJ databases">
        <title>Genome insight into feeding habits of ladybird beetles.</title>
        <authorList>
            <person name="Li H.-S."/>
            <person name="Huang Y.-H."/>
            <person name="Pang H."/>
        </authorList>
    </citation>
    <scope>NUCLEOTIDE SEQUENCE [LARGE SCALE GENOMIC DNA]</scope>
    <source>
        <strain evidence="8">SYSU_2023b</strain>
        <tissue evidence="8">Whole body</tissue>
    </source>
</reference>
<evidence type="ECO:0000256" key="5">
    <source>
        <dbReference type="ARBA" id="ARBA00022884"/>
    </source>
</evidence>
<dbReference type="EMBL" id="JARQZJ010000071">
    <property type="protein sequence ID" value="KAK9881962.1"/>
    <property type="molecule type" value="Genomic_DNA"/>
</dbReference>
<comment type="subcellular location">
    <subcellularLocation>
        <location evidence="7">Cytoplasm</location>
    </subcellularLocation>
    <subcellularLocation>
        <location evidence="7">Nucleus</location>
        <location evidence="7">Nucleolus</location>
    </subcellularLocation>
    <subcellularLocation>
        <location evidence="1 7">Nucleus</location>
    </subcellularLocation>
</comment>
<name>A0AAW1UN68_9CUCU</name>
<comment type="caution">
    <text evidence="8">The sequence shown here is derived from an EMBL/GenBank/DDBJ whole genome shotgun (WGS) entry which is preliminary data.</text>
</comment>
<dbReference type="PANTHER" id="PTHR15341:SF3">
    <property type="entry name" value="NUCLEAR NUCLEIC ACID-BINDING PROTEIN C1D"/>
    <property type="match status" value="1"/>
</dbReference>
<keyword evidence="7" id="KW-0238">DNA-binding</keyword>
<evidence type="ECO:0000256" key="1">
    <source>
        <dbReference type="ARBA" id="ARBA00004123"/>
    </source>
</evidence>
<evidence type="ECO:0000313" key="9">
    <source>
        <dbReference type="Proteomes" id="UP001431783"/>
    </source>
</evidence>
<dbReference type="GO" id="GO:0000460">
    <property type="term" value="P:maturation of 5.8S rRNA"/>
    <property type="evidence" value="ECO:0007669"/>
    <property type="project" value="TreeGrafter"/>
</dbReference>
<dbReference type="GO" id="GO:0005737">
    <property type="term" value="C:cytoplasm"/>
    <property type="evidence" value="ECO:0007669"/>
    <property type="project" value="UniProtKB-SubCell"/>
</dbReference>
<evidence type="ECO:0000313" key="8">
    <source>
        <dbReference type="EMBL" id="KAK9881962.1"/>
    </source>
</evidence>
<keyword evidence="6 7" id="KW-0539">Nucleus</keyword>
<evidence type="ECO:0000256" key="2">
    <source>
        <dbReference type="ARBA" id="ARBA00009154"/>
    </source>
</evidence>
<evidence type="ECO:0000256" key="4">
    <source>
        <dbReference type="ARBA" id="ARBA00022552"/>
    </source>
</evidence>
<keyword evidence="9" id="KW-1185">Reference proteome</keyword>
<sequence length="143" mass="16959">MSVEMNSKDFEKDPVIKDKLDKFHNAVDSIDEILQIAFNENMTKEYEKLPPKEKADFDLFTGFALNTLYWLYLRTRGEDPNTNDVKKQLTRTKEYMVEVKKAHERTTIRPKINVPVAERFIRHGTQIYDSSEERPNKKIKFDD</sequence>
<dbReference type="Proteomes" id="UP001431783">
    <property type="component" value="Unassembled WGS sequence"/>
</dbReference>
<evidence type="ECO:0000256" key="3">
    <source>
        <dbReference type="ARBA" id="ARBA00015212"/>
    </source>
</evidence>
<dbReference type="GO" id="GO:0000178">
    <property type="term" value="C:exosome (RNase complex)"/>
    <property type="evidence" value="ECO:0007669"/>
    <property type="project" value="TreeGrafter"/>
</dbReference>
<comment type="similarity">
    <text evidence="2 7">Belongs to the C1D family.</text>
</comment>
<dbReference type="InterPro" id="IPR011082">
    <property type="entry name" value="Exosome-assoc_fac/DNA_repair"/>
</dbReference>
<keyword evidence="5 7" id="KW-0694">RNA-binding</keyword>
<dbReference type="PANTHER" id="PTHR15341">
    <property type="entry name" value="SUN-COR STEROID HORMONE RECEPTOR CO-REPRESSOR"/>
    <property type="match status" value="1"/>
</dbReference>
<organism evidence="8 9">
    <name type="scientific">Henosepilachna vigintioctopunctata</name>
    <dbReference type="NCBI Taxonomy" id="420089"/>
    <lineage>
        <taxon>Eukaryota</taxon>
        <taxon>Metazoa</taxon>
        <taxon>Ecdysozoa</taxon>
        <taxon>Arthropoda</taxon>
        <taxon>Hexapoda</taxon>
        <taxon>Insecta</taxon>
        <taxon>Pterygota</taxon>
        <taxon>Neoptera</taxon>
        <taxon>Endopterygota</taxon>
        <taxon>Coleoptera</taxon>
        <taxon>Polyphaga</taxon>
        <taxon>Cucujiformia</taxon>
        <taxon>Coccinelloidea</taxon>
        <taxon>Coccinellidae</taxon>
        <taxon>Epilachninae</taxon>
        <taxon>Epilachnini</taxon>
        <taxon>Henosepilachna</taxon>
    </lineage>
</organism>
<keyword evidence="7" id="KW-0963">Cytoplasm</keyword>
<dbReference type="GO" id="GO:0003723">
    <property type="term" value="F:RNA binding"/>
    <property type="evidence" value="ECO:0007669"/>
    <property type="project" value="UniProtKB-UniRule"/>
</dbReference>
<evidence type="ECO:0000256" key="7">
    <source>
        <dbReference type="RuleBase" id="RU368003"/>
    </source>
</evidence>
<protein>
    <recommendedName>
        <fullName evidence="3 7">Nuclear nucleic acid-binding protein C1D</fullName>
    </recommendedName>
</protein>
<accession>A0AAW1UN68</accession>
<evidence type="ECO:0000256" key="6">
    <source>
        <dbReference type="ARBA" id="ARBA00023242"/>
    </source>
</evidence>
<dbReference type="InterPro" id="IPR007146">
    <property type="entry name" value="Sas10/Utp3/C1D"/>
</dbReference>
<keyword evidence="4 7" id="KW-0698">rRNA processing</keyword>
<dbReference type="Pfam" id="PF04000">
    <property type="entry name" value="Sas10_Utp3"/>
    <property type="match status" value="1"/>
</dbReference>
<dbReference type="GO" id="GO:0010468">
    <property type="term" value="P:regulation of gene expression"/>
    <property type="evidence" value="ECO:0007669"/>
    <property type="project" value="TreeGrafter"/>
</dbReference>
<comment type="subunit">
    <text evidence="7">Monomer and homodimer.</text>
</comment>